<feature type="domain" description="Thioredoxin" evidence="3">
    <location>
        <begin position="8"/>
        <end position="124"/>
    </location>
</feature>
<dbReference type="InterPro" id="IPR045108">
    <property type="entry name" value="TXNDC17-like"/>
</dbReference>
<name>A0ABM1F430_PRICU</name>
<evidence type="ECO:0000313" key="5">
    <source>
        <dbReference type="RefSeq" id="XP_014679201.1"/>
    </source>
</evidence>
<proteinExistence type="inferred from homology"/>
<dbReference type="GeneID" id="106819054"/>
<dbReference type="Pfam" id="PF06110">
    <property type="entry name" value="TXD17-like_Trx"/>
    <property type="match status" value="1"/>
</dbReference>
<evidence type="ECO:0000256" key="1">
    <source>
        <dbReference type="ARBA" id="ARBA00008987"/>
    </source>
</evidence>
<sequence length="125" mass="14136">MAPKLVHVDGFDAVVKALDEHKGSSVVFVLFCGSRTARGVSWCPDCVTAEPIIHESFKKCPDDHVLIHCTVGERNFWKDKACIFRTDARFKLNAVPTLMRWGKPQRLEETQCTDPGLVDMLFEDE</sequence>
<dbReference type="SUPFAM" id="SSF52833">
    <property type="entry name" value="Thioredoxin-like"/>
    <property type="match status" value="1"/>
</dbReference>
<reference evidence="5" key="1">
    <citation type="submission" date="2025-08" db="UniProtKB">
        <authorList>
            <consortium name="RefSeq"/>
        </authorList>
    </citation>
    <scope>IDENTIFICATION</scope>
</reference>
<protein>
    <recommendedName>
        <fullName evidence="2">Thioredoxin domain-containing protein 17</fullName>
    </recommendedName>
</protein>
<gene>
    <name evidence="5" type="primary">LOC106819054</name>
</gene>
<dbReference type="Proteomes" id="UP000695022">
    <property type="component" value="Unplaced"/>
</dbReference>
<evidence type="ECO:0000259" key="3">
    <source>
        <dbReference type="Pfam" id="PF06110"/>
    </source>
</evidence>
<accession>A0ABM1F430</accession>
<dbReference type="RefSeq" id="XP_014679201.1">
    <property type="nucleotide sequence ID" value="XM_014823715.1"/>
</dbReference>
<keyword evidence="4" id="KW-1185">Reference proteome</keyword>
<evidence type="ECO:0000313" key="4">
    <source>
        <dbReference type="Proteomes" id="UP000695022"/>
    </source>
</evidence>
<dbReference type="InterPro" id="IPR036249">
    <property type="entry name" value="Thioredoxin-like_sf"/>
</dbReference>
<organism evidence="4 5">
    <name type="scientific">Priapulus caudatus</name>
    <name type="common">Priapulid worm</name>
    <dbReference type="NCBI Taxonomy" id="37621"/>
    <lineage>
        <taxon>Eukaryota</taxon>
        <taxon>Metazoa</taxon>
        <taxon>Ecdysozoa</taxon>
        <taxon>Scalidophora</taxon>
        <taxon>Priapulida</taxon>
        <taxon>Priapulimorpha</taxon>
        <taxon>Priapulimorphida</taxon>
        <taxon>Priapulidae</taxon>
        <taxon>Priapulus</taxon>
    </lineage>
</organism>
<dbReference type="CDD" id="cd02952">
    <property type="entry name" value="TRP14_like"/>
    <property type="match status" value="1"/>
</dbReference>
<dbReference type="Gene3D" id="3.40.30.10">
    <property type="entry name" value="Glutaredoxin"/>
    <property type="match status" value="1"/>
</dbReference>
<evidence type="ECO:0000256" key="2">
    <source>
        <dbReference type="ARBA" id="ARBA00016949"/>
    </source>
</evidence>
<dbReference type="InterPro" id="IPR010357">
    <property type="entry name" value="TXNDC17_dom"/>
</dbReference>
<dbReference type="PANTHER" id="PTHR12452:SF0">
    <property type="entry name" value="THIOREDOXIN DOMAIN-CONTAINING PROTEIN 17"/>
    <property type="match status" value="1"/>
</dbReference>
<dbReference type="PANTHER" id="PTHR12452">
    <property type="entry name" value="42-9-9 PROTEIN-RELATED"/>
    <property type="match status" value="1"/>
</dbReference>
<comment type="similarity">
    <text evidence="1">Belongs to the thioredoxin family.</text>
</comment>